<dbReference type="InterPro" id="IPR010559">
    <property type="entry name" value="Sig_transdc_His_kin_internal"/>
</dbReference>
<dbReference type="KEGG" id="fae:FAES_4741"/>
<organism evidence="3 4">
    <name type="scientific">Fibrella aestuarina BUZ 2</name>
    <dbReference type="NCBI Taxonomy" id="1166018"/>
    <lineage>
        <taxon>Bacteria</taxon>
        <taxon>Pseudomonadati</taxon>
        <taxon>Bacteroidota</taxon>
        <taxon>Cytophagia</taxon>
        <taxon>Cytophagales</taxon>
        <taxon>Spirosomataceae</taxon>
        <taxon>Fibrella</taxon>
    </lineage>
</organism>
<dbReference type="eggNOG" id="COG2972">
    <property type="taxonomic scope" value="Bacteria"/>
</dbReference>
<dbReference type="Pfam" id="PF06580">
    <property type="entry name" value="His_kinase"/>
    <property type="match status" value="1"/>
</dbReference>
<keyword evidence="1" id="KW-0472">Membrane</keyword>
<evidence type="ECO:0000313" key="4">
    <source>
        <dbReference type="Proteomes" id="UP000011058"/>
    </source>
</evidence>
<dbReference type="AlphaFoldDB" id="I0KF37"/>
<feature type="transmembrane region" description="Helical" evidence="1">
    <location>
        <begin position="117"/>
        <end position="138"/>
    </location>
</feature>
<dbReference type="PANTHER" id="PTHR34220">
    <property type="entry name" value="SENSOR HISTIDINE KINASE YPDA"/>
    <property type="match status" value="1"/>
</dbReference>
<dbReference type="PANTHER" id="PTHR34220:SF7">
    <property type="entry name" value="SENSOR HISTIDINE KINASE YPDA"/>
    <property type="match status" value="1"/>
</dbReference>
<sequence>MKSLSYSRYDWLLQIFVLPLYIGLLNWILIGDAYWRHPTTLLLATGIAFAESFLNWLINNQVAHYTNRTFTDPRQYLKRAIIRYIGTAITSSVNVSLLYGVYWAIGLPNFVADPVRLGFAILYTLVIVALVVITYEGIESYDYWQQSRREVDTLNKAQLQAQLDALRQQVNPHFLFNSLNALISLIEEDPRQAGMFAEELSSVYRYLLRSNDASLVTLAGELEFINSYYHLLRTRHGDALTLVTRIEPGLDACQLPPLTLQLLVENAVKHNVVLPDLPLTITIATDDQRRLVVSNSLQRKPSRALSNGVGLSNILAKYQMLGQPAPLIEDTGTHFRVTLPLLQPAATTHSLAESRP</sequence>
<evidence type="ECO:0000256" key="1">
    <source>
        <dbReference type="SAM" id="Phobius"/>
    </source>
</evidence>
<feature type="transmembrane region" description="Helical" evidence="1">
    <location>
        <begin position="41"/>
        <end position="59"/>
    </location>
</feature>
<dbReference type="OrthoDB" id="9809908at2"/>
<feature type="transmembrane region" description="Helical" evidence="1">
    <location>
        <begin position="80"/>
        <end position="105"/>
    </location>
</feature>
<feature type="transmembrane region" description="Helical" evidence="1">
    <location>
        <begin position="12"/>
        <end position="35"/>
    </location>
</feature>
<proteinExistence type="predicted"/>
<dbReference type="GO" id="GO:0016020">
    <property type="term" value="C:membrane"/>
    <property type="evidence" value="ECO:0007669"/>
    <property type="project" value="InterPro"/>
</dbReference>
<reference evidence="3 4" key="1">
    <citation type="journal article" date="2012" name="J. Bacteriol.">
        <title>Genome Sequence of Fibrella aestuarina BUZ 2T, a Filamentous Marine Bacterium.</title>
        <authorList>
            <person name="Filippini M."/>
            <person name="Qi W."/>
            <person name="Blom J."/>
            <person name="Goesmann A."/>
            <person name="Smits T.H."/>
            <person name="Bagheri H.C."/>
        </authorList>
    </citation>
    <scope>NUCLEOTIDE SEQUENCE [LARGE SCALE GENOMIC DNA]</scope>
    <source>
        <strain evidence="4">BUZ 2T</strain>
    </source>
</reference>
<dbReference type="STRING" id="1166018.FAES_4741"/>
<evidence type="ECO:0000313" key="3">
    <source>
        <dbReference type="EMBL" id="CCH02740.1"/>
    </source>
</evidence>
<dbReference type="InterPro" id="IPR050640">
    <property type="entry name" value="Bact_2-comp_sensor_kinase"/>
</dbReference>
<dbReference type="RefSeq" id="WP_015333839.1">
    <property type="nucleotide sequence ID" value="NC_020054.1"/>
</dbReference>
<protein>
    <submittedName>
        <fullName evidence="3">Inner membrane protein yehU</fullName>
    </submittedName>
</protein>
<keyword evidence="1" id="KW-1133">Transmembrane helix</keyword>
<dbReference type="PATRIC" id="fig|1166018.3.peg.1709"/>
<dbReference type="HOGENOM" id="CLU_020473_0_2_10"/>
<evidence type="ECO:0000259" key="2">
    <source>
        <dbReference type="Pfam" id="PF06580"/>
    </source>
</evidence>
<feature type="domain" description="Signal transduction histidine kinase internal region" evidence="2">
    <location>
        <begin position="161"/>
        <end position="240"/>
    </location>
</feature>
<keyword evidence="1" id="KW-0812">Transmembrane</keyword>
<dbReference type="EMBL" id="HE796683">
    <property type="protein sequence ID" value="CCH02740.1"/>
    <property type="molecule type" value="Genomic_DNA"/>
</dbReference>
<keyword evidence="4" id="KW-1185">Reference proteome</keyword>
<dbReference type="Proteomes" id="UP000011058">
    <property type="component" value="Chromosome"/>
</dbReference>
<name>I0KF37_9BACT</name>
<gene>
    <name evidence="3" type="ORF">FAES_4741</name>
</gene>
<dbReference type="GO" id="GO:0000155">
    <property type="term" value="F:phosphorelay sensor kinase activity"/>
    <property type="evidence" value="ECO:0007669"/>
    <property type="project" value="InterPro"/>
</dbReference>
<accession>I0KF37</accession>